<reference evidence="2 3" key="1">
    <citation type="journal article" date="2017" name="G3 (Bethesda)">
        <title>First Draft Genome Sequence of the Pathogenic Fungus Lomentospora prolificans (Formerly Scedosporium prolificans).</title>
        <authorList>
            <person name="Luo R."/>
            <person name="Zimin A."/>
            <person name="Workman R."/>
            <person name="Fan Y."/>
            <person name="Pertea G."/>
            <person name="Grossman N."/>
            <person name="Wear M.P."/>
            <person name="Jia B."/>
            <person name="Miller H."/>
            <person name="Casadevall A."/>
            <person name="Timp W."/>
            <person name="Zhang S.X."/>
            <person name="Salzberg S.L."/>
        </authorList>
    </citation>
    <scope>NUCLEOTIDE SEQUENCE [LARGE SCALE GENOMIC DNA]</scope>
    <source>
        <strain evidence="2 3">JHH-5317</strain>
    </source>
</reference>
<dbReference type="AlphaFoldDB" id="A0A2N3NHM5"/>
<dbReference type="STRING" id="41688.A0A2N3NHM5"/>
<feature type="compositionally biased region" description="Polar residues" evidence="1">
    <location>
        <begin position="316"/>
        <end position="328"/>
    </location>
</feature>
<organism evidence="2 3">
    <name type="scientific">Lomentospora prolificans</name>
    <dbReference type="NCBI Taxonomy" id="41688"/>
    <lineage>
        <taxon>Eukaryota</taxon>
        <taxon>Fungi</taxon>
        <taxon>Dikarya</taxon>
        <taxon>Ascomycota</taxon>
        <taxon>Pezizomycotina</taxon>
        <taxon>Sordariomycetes</taxon>
        <taxon>Hypocreomycetidae</taxon>
        <taxon>Microascales</taxon>
        <taxon>Microascaceae</taxon>
        <taxon>Lomentospora</taxon>
    </lineage>
</organism>
<evidence type="ECO:0000256" key="1">
    <source>
        <dbReference type="SAM" id="MobiDB-lite"/>
    </source>
</evidence>
<feature type="region of interest" description="Disordered" evidence="1">
    <location>
        <begin position="69"/>
        <end position="113"/>
    </location>
</feature>
<feature type="compositionally biased region" description="Polar residues" evidence="1">
    <location>
        <begin position="201"/>
        <end position="224"/>
    </location>
</feature>
<gene>
    <name evidence="2" type="ORF">jhhlp_001228</name>
</gene>
<keyword evidence="3" id="KW-1185">Reference proteome</keyword>
<proteinExistence type="predicted"/>
<feature type="region of interest" description="Disordered" evidence="1">
    <location>
        <begin position="125"/>
        <end position="328"/>
    </location>
</feature>
<evidence type="ECO:0000313" key="2">
    <source>
        <dbReference type="EMBL" id="PKS11933.1"/>
    </source>
</evidence>
<feature type="compositionally biased region" description="Low complexity" evidence="1">
    <location>
        <begin position="184"/>
        <end position="200"/>
    </location>
</feature>
<dbReference type="OrthoDB" id="5371646at2759"/>
<dbReference type="InParanoid" id="A0A2N3NHM5"/>
<dbReference type="VEuPathDB" id="FungiDB:jhhlp_001228"/>
<accession>A0A2N3NHM5</accession>
<feature type="compositionally biased region" description="Polar residues" evidence="1">
    <location>
        <begin position="143"/>
        <end position="153"/>
    </location>
</feature>
<dbReference type="EMBL" id="NLAX01000004">
    <property type="protein sequence ID" value="PKS11933.1"/>
    <property type="molecule type" value="Genomic_DNA"/>
</dbReference>
<feature type="compositionally biased region" description="Low complexity" evidence="1">
    <location>
        <begin position="87"/>
        <end position="101"/>
    </location>
</feature>
<comment type="caution">
    <text evidence="2">The sequence shown here is derived from an EMBL/GenBank/DDBJ whole genome shotgun (WGS) entry which is preliminary data.</text>
</comment>
<protein>
    <submittedName>
        <fullName evidence="2">Uncharacterized protein</fullName>
    </submittedName>
</protein>
<sequence>MGSPFTDEEKRFLLAEMIKVSKVDIHALVEFVQTNRVEQRWYLMQVPTGRNLEQCFQAAESMFGAPIPTPSLAREFPSTQPLPPASSPLARAPPTALSSATHPSESHPIDSPLSALSTTAAGIVGAPHRSSTPQHVPIKPRPATTNGVPTISPSVPAEPPAKRRRGRPPRPKNIPYTRPGHGGTKTLPTLAPLPPSTGATSQQVTTPVAQTTESSSQRTVSPVYSVSAGSGAESIAASRGRKRGPPGSDETAQPKSLPEMSASTEDIPPISKLDTPGARHQWPLQLDEDRGNRLQTPTQQTAAPTPGTTQAQQGPSPLSTARATPVKT</sequence>
<feature type="compositionally biased region" description="Low complexity" evidence="1">
    <location>
        <begin position="295"/>
        <end position="315"/>
    </location>
</feature>
<evidence type="ECO:0000313" key="3">
    <source>
        <dbReference type="Proteomes" id="UP000233524"/>
    </source>
</evidence>
<feature type="compositionally biased region" description="Low complexity" evidence="1">
    <location>
        <begin position="225"/>
        <end position="238"/>
    </location>
</feature>
<dbReference type="Proteomes" id="UP000233524">
    <property type="component" value="Unassembled WGS sequence"/>
</dbReference>
<name>A0A2N3NHM5_9PEZI</name>